<dbReference type="AlphaFoldDB" id="A0A0N4TZV1"/>
<organism evidence="3">
    <name type="scientific">Brugia pahangi</name>
    <name type="common">Filarial nematode worm</name>
    <dbReference type="NCBI Taxonomy" id="6280"/>
    <lineage>
        <taxon>Eukaryota</taxon>
        <taxon>Metazoa</taxon>
        <taxon>Ecdysozoa</taxon>
        <taxon>Nematoda</taxon>
        <taxon>Chromadorea</taxon>
        <taxon>Rhabditida</taxon>
        <taxon>Spirurina</taxon>
        <taxon>Spiruromorpha</taxon>
        <taxon>Filarioidea</taxon>
        <taxon>Onchocercidae</taxon>
        <taxon>Brugia</taxon>
    </lineage>
</organism>
<proteinExistence type="predicted"/>
<dbReference type="WBParaSite" id="BPAG_0001457101-mRNA-1">
    <property type="protein sequence ID" value="BPAG_0001457101-mRNA-1"/>
    <property type="gene ID" value="BPAG_0001457101"/>
</dbReference>
<dbReference type="Proteomes" id="UP000278627">
    <property type="component" value="Unassembled WGS sequence"/>
</dbReference>
<evidence type="ECO:0000313" key="3">
    <source>
        <dbReference type="WBParaSite" id="BPAG_0001457101-mRNA-1"/>
    </source>
</evidence>
<accession>A0A0N4TZV1</accession>
<evidence type="ECO:0000313" key="2">
    <source>
        <dbReference type="Proteomes" id="UP000278627"/>
    </source>
</evidence>
<gene>
    <name evidence="1" type="ORF">BPAG_LOCUS14499</name>
</gene>
<reference evidence="3" key="1">
    <citation type="submission" date="2017-02" db="UniProtKB">
        <authorList>
            <consortium name="WormBaseParasite"/>
        </authorList>
    </citation>
    <scope>IDENTIFICATION</scope>
</reference>
<evidence type="ECO:0000313" key="1">
    <source>
        <dbReference type="EMBL" id="VDN95684.1"/>
    </source>
</evidence>
<dbReference type="STRING" id="6280.A0A0N4TZV1"/>
<name>A0A0N4TZV1_BRUPA</name>
<keyword evidence="2" id="KW-1185">Reference proteome</keyword>
<dbReference type="EMBL" id="UZAD01013707">
    <property type="protein sequence ID" value="VDN95684.1"/>
    <property type="molecule type" value="Genomic_DNA"/>
</dbReference>
<reference evidence="1 2" key="2">
    <citation type="submission" date="2018-11" db="EMBL/GenBank/DDBJ databases">
        <authorList>
            <consortium name="Pathogen Informatics"/>
        </authorList>
    </citation>
    <scope>NUCLEOTIDE SEQUENCE [LARGE SCALE GENOMIC DNA]</scope>
</reference>
<sequence>MIQQKAAINGEELCAQMPPPLLSCHNCVKSLQPAEMSRNSFINDCIKRCIPLNARPNDPHDWEITNAI</sequence>
<protein>
    <submittedName>
        <fullName evidence="3">Zf-Tim10_DDP domain-containing protein</fullName>
    </submittedName>
</protein>